<organism evidence="1 2">
    <name type="scientific">Nocardioides flavus</name>
    <name type="common">ex Wang et al. 2016</name>
    <dbReference type="NCBI Taxonomy" id="2058780"/>
    <lineage>
        <taxon>Bacteria</taxon>
        <taxon>Bacillati</taxon>
        <taxon>Actinomycetota</taxon>
        <taxon>Actinomycetes</taxon>
        <taxon>Propionibacteriales</taxon>
        <taxon>Nocardioidaceae</taxon>
        <taxon>Nocardioides</taxon>
    </lineage>
</organism>
<protein>
    <submittedName>
        <fullName evidence="1">Uncharacterized protein</fullName>
    </submittedName>
</protein>
<keyword evidence="2" id="KW-1185">Reference proteome</keyword>
<accession>A0ABQ3HKS7</accession>
<reference evidence="2" key="1">
    <citation type="journal article" date="2019" name="Int. J. Syst. Evol. Microbiol.">
        <title>The Global Catalogue of Microorganisms (GCM) 10K type strain sequencing project: providing services to taxonomists for standard genome sequencing and annotation.</title>
        <authorList>
            <consortium name="The Broad Institute Genomics Platform"/>
            <consortium name="The Broad Institute Genome Sequencing Center for Infectious Disease"/>
            <person name="Wu L."/>
            <person name="Ma J."/>
        </authorList>
    </citation>
    <scope>NUCLEOTIDE SEQUENCE [LARGE SCALE GENOMIC DNA]</scope>
    <source>
        <strain evidence="2">CGMCC 1.12791</strain>
    </source>
</reference>
<evidence type="ECO:0000313" key="1">
    <source>
        <dbReference type="EMBL" id="GHE17311.1"/>
    </source>
</evidence>
<dbReference type="EMBL" id="BNAD01000004">
    <property type="protein sequence ID" value="GHE17311.1"/>
    <property type="molecule type" value="Genomic_DNA"/>
</dbReference>
<evidence type="ECO:0000313" key="2">
    <source>
        <dbReference type="Proteomes" id="UP000597341"/>
    </source>
</evidence>
<comment type="caution">
    <text evidence="1">The sequence shown here is derived from an EMBL/GenBank/DDBJ whole genome shotgun (WGS) entry which is preliminary data.</text>
</comment>
<name>A0ABQ3HKS7_9ACTN</name>
<sequence>MEPATRRDTTRNTTSRYDSDYASVANTVVDMTTSRRPAPLFSDELGTPAEMAADGREAKRNLGLQARLERAAQAAVNPAPSLRFDDYPDEVGKRDIRVSDAAARIANALHLHLD</sequence>
<proteinExistence type="predicted"/>
<gene>
    <name evidence="1" type="ORF">GCM10011376_19210</name>
</gene>
<dbReference type="Proteomes" id="UP000597341">
    <property type="component" value="Unassembled WGS sequence"/>
</dbReference>